<feature type="signal peptide" evidence="1">
    <location>
        <begin position="1"/>
        <end position="37"/>
    </location>
</feature>
<keyword evidence="1" id="KW-0732">Signal</keyword>
<proteinExistence type="predicted"/>
<dbReference type="AlphaFoldDB" id="A0A235EZV3"/>
<dbReference type="InterPro" id="IPR001638">
    <property type="entry name" value="Solute-binding_3/MltF_N"/>
</dbReference>
<dbReference type="Proteomes" id="UP000215181">
    <property type="component" value="Unassembled WGS sequence"/>
</dbReference>
<evidence type="ECO:0000313" key="3">
    <source>
        <dbReference type="EMBL" id="OYD54588.1"/>
    </source>
</evidence>
<feature type="chain" id="PRO_5013280244" evidence="1">
    <location>
        <begin position="38"/>
        <end position="299"/>
    </location>
</feature>
<dbReference type="EMBL" id="NOIH01000007">
    <property type="protein sequence ID" value="OYD54588.1"/>
    <property type="molecule type" value="Genomic_DNA"/>
</dbReference>
<dbReference type="SUPFAM" id="SSF53850">
    <property type="entry name" value="Periplasmic binding protein-like II"/>
    <property type="match status" value="1"/>
</dbReference>
<organism evidence="3 4">
    <name type="scientific">Thauera propionica</name>
    <dbReference type="NCBI Taxonomy" id="2019431"/>
    <lineage>
        <taxon>Bacteria</taxon>
        <taxon>Pseudomonadati</taxon>
        <taxon>Pseudomonadota</taxon>
        <taxon>Betaproteobacteria</taxon>
        <taxon>Rhodocyclales</taxon>
        <taxon>Zoogloeaceae</taxon>
        <taxon>Thauera</taxon>
    </lineage>
</organism>
<gene>
    <name evidence="3" type="ORF">CGK74_07325</name>
</gene>
<comment type="caution">
    <text evidence="3">The sequence shown here is derived from an EMBL/GenBank/DDBJ whole genome shotgun (WGS) entry which is preliminary data.</text>
</comment>
<evidence type="ECO:0000259" key="2">
    <source>
        <dbReference type="SMART" id="SM00062"/>
    </source>
</evidence>
<evidence type="ECO:0000256" key="1">
    <source>
        <dbReference type="SAM" id="SignalP"/>
    </source>
</evidence>
<sequence>MRTLAQTGVPASRRSLRALLVALGTGAALLGAGAVSANEGAPPLKELKVCQDPANMPFSNDKGEGLENRIAELFAGSLGVPVKYYSYPQRFAFVRNTLRYKLPGEDFRCDVMLGVPAGFDQVSGTKPYYRSTYALVFPKGKGLDGVKTGEDFLRLDPATLKALKIGLYDKSPASKWLARHDLVDQGVPYATVDVVAEHYPGWMIDNDLVKGRIDVAILWGPVAAYYASKIKDMELVVVPLKSEPGIKFDFEIAMGVRYGEPEWKKQIETLIDRHKDDLDRILKAYHVPLVDEQLNPIVY</sequence>
<reference evidence="3 4" key="1">
    <citation type="submission" date="2017-07" db="EMBL/GenBank/DDBJ databases">
        <title>Thauera sp. KNDSS-Mac4 genome sequence and assembly.</title>
        <authorList>
            <person name="Mayilraj S."/>
        </authorList>
    </citation>
    <scope>NUCLEOTIDE SEQUENCE [LARGE SCALE GENOMIC DNA]</scope>
    <source>
        <strain evidence="3 4">KNDSS-Mac4</strain>
    </source>
</reference>
<dbReference type="NCBIfam" id="TIGR03871">
    <property type="entry name" value="ABC_peri_MoxJ_2"/>
    <property type="match status" value="1"/>
</dbReference>
<dbReference type="OrthoDB" id="176845at2"/>
<dbReference type="RefSeq" id="WP_094267821.1">
    <property type="nucleotide sequence ID" value="NZ_JAQVFK010000090.1"/>
</dbReference>
<dbReference type="SMART" id="SM00062">
    <property type="entry name" value="PBPb"/>
    <property type="match status" value="1"/>
</dbReference>
<name>A0A235EZV3_9RHOO</name>
<keyword evidence="4" id="KW-1185">Reference proteome</keyword>
<evidence type="ECO:0000313" key="4">
    <source>
        <dbReference type="Proteomes" id="UP000215181"/>
    </source>
</evidence>
<accession>A0A235EZV3</accession>
<feature type="domain" description="Solute-binding protein family 3/N-terminal" evidence="2">
    <location>
        <begin position="46"/>
        <end position="289"/>
    </location>
</feature>
<dbReference type="Gene3D" id="3.40.190.10">
    <property type="entry name" value="Periplasmic binding protein-like II"/>
    <property type="match status" value="2"/>
</dbReference>
<dbReference type="InterPro" id="IPR022448">
    <property type="entry name" value="Quinoprotein_dehydrogenase"/>
</dbReference>
<protein>
    <submittedName>
        <fullName evidence="3">ABC transporter substrate-binding protein</fullName>
    </submittedName>
</protein>